<reference evidence="1 2" key="1">
    <citation type="submission" date="2021-06" db="EMBL/GenBank/DDBJ databases">
        <title>Caerostris extrusa draft genome.</title>
        <authorList>
            <person name="Kono N."/>
            <person name="Arakawa K."/>
        </authorList>
    </citation>
    <scope>NUCLEOTIDE SEQUENCE [LARGE SCALE GENOMIC DNA]</scope>
</reference>
<sequence length="107" mass="11886">MHALYSRLIAGDSELRILAYSESNPRGLIHLKRFCHRPVPLRPACLLSGPVQSPTPPLVRSTSTSGSLCLMFTSRTKRSPPRSPATLCPQYEKGTSFFGTHNRFVQC</sequence>
<protein>
    <submittedName>
        <fullName evidence="1">Uncharacterized protein</fullName>
    </submittedName>
</protein>
<gene>
    <name evidence="1" type="ORF">CEXT_799491</name>
</gene>
<name>A0AAV4WX82_CAEEX</name>
<dbReference type="AlphaFoldDB" id="A0AAV4WX82"/>
<organism evidence="1 2">
    <name type="scientific">Caerostris extrusa</name>
    <name type="common">Bark spider</name>
    <name type="synonym">Caerostris bankana</name>
    <dbReference type="NCBI Taxonomy" id="172846"/>
    <lineage>
        <taxon>Eukaryota</taxon>
        <taxon>Metazoa</taxon>
        <taxon>Ecdysozoa</taxon>
        <taxon>Arthropoda</taxon>
        <taxon>Chelicerata</taxon>
        <taxon>Arachnida</taxon>
        <taxon>Araneae</taxon>
        <taxon>Araneomorphae</taxon>
        <taxon>Entelegynae</taxon>
        <taxon>Araneoidea</taxon>
        <taxon>Araneidae</taxon>
        <taxon>Caerostris</taxon>
    </lineage>
</organism>
<dbReference type="EMBL" id="BPLR01016744">
    <property type="protein sequence ID" value="GIY86133.1"/>
    <property type="molecule type" value="Genomic_DNA"/>
</dbReference>
<evidence type="ECO:0000313" key="2">
    <source>
        <dbReference type="Proteomes" id="UP001054945"/>
    </source>
</evidence>
<dbReference type="Proteomes" id="UP001054945">
    <property type="component" value="Unassembled WGS sequence"/>
</dbReference>
<proteinExistence type="predicted"/>
<keyword evidence="2" id="KW-1185">Reference proteome</keyword>
<accession>A0AAV4WX82</accession>
<evidence type="ECO:0000313" key="1">
    <source>
        <dbReference type="EMBL" id="GIY86133.1"/>
    </source>
</evidence>
<comment type="caution">
    <text evidence="1">The sequence shown here is derived from an EMBL/GenBank/DDBJ whole genome shotgun (WGS) entry which is preliminary data.</text>
</comment>